<organism evidence="3 4">
    <name type="scientific">Calothrix parasitica NIES-267</name>
    <dbReference type="NCBI Taxonomy" id="1973488"/>
    <lineage>
        <taxon>Bacteria</taxon>
        <taxon>Bacillati</taxon>
        <taxon>Cyanobacteriota</taxon>
        <taxon>Cyanophyceae</taxon>
        <taxon>Nostocales</taxon>
        <taxon>Calotrichaceae</taxon>
        <taxon>Calothrix</taxon>
    </lineage>
</organism>
<dbReference type="InterPro" id="IPR025054">
    <property type="entry name" value="DUF3991"/>
</dbReference>
<dbReference type="GO" id="GO:0003677">
    <property type="term" value="F:DNA binding"/>
    <property type="evidence" value="ECO:0007669"/>
    <property type="project" value="InterPro"/>
</dbReference>
<dbReference type="Pfam" id="PF01076">
    <property type="entry name" value="Mob_Pre"/>
    <property type="match status" value="1"/>
</dbReference>
<accession>A0A1Z4M3F7</accession>
<keyword evidence="3" id="KW-0614">Plasmid</keyword>
<evidence type="ECO:0000313" key="3">
    <source>
        <dbReference type="EMBL" id="BAY88007.1"/>
    </source>
</evidence>
<proteinExistence type="inferred from homology"/>
<dbReference type="CDD" id="cd17242">
    <property type="entry name" value="MobM_relaxase"/>
    <property type="match status" value="1"/>
</dbReference>
<evidence type="ECO:0000313" key="4">
    <source>
        <dbReference type="Proteomes" id="UP000218418"/>
    </source>
</evidence>
<name>A0A1Z4M3F7_9CYAN</name>
<sequence>MTALAIMRVGKLKSFGNVGGSEKHTARLQDTPNADPYKENIRLIGNDNDPSLEEIVKAKIAASTKHKPRKDAVLCSEIFLSASPEYFRPHDPDKAGEWDDKLMRNFANASTKWLQENFGEKCVRAELHLDESTPHIHAYIVPVNDKTKKLSHKAMFGGDGRQASIKMSKLQDSYAKGLSHLGIERGVKGSKATHTKVKEYYQAVNQEPLTLELDRLAPKRGETAQQLFERIKADPTIQSINHQLADHRRIVELERRASQRATASEKLRLSLEKRVTELEAENFYWKQQADKLRDLPLEEVAWNLGLDKAEKGENRWKGLGQAIGINGSKWYDLKEGKGGGGAIDLVMHVNNFNFRSSVAWLYDQFGEEGILRATKPLIDKQVTKIVKEEPTPTFEPPTPDESKWLDVQNYLVQKRGLTKVLIAALHQKEWLYADEQQNTVFAMRELPVKEGTQYKNAETTLKGAFLRGTRGENNSFMGYALNSRRKEGWFYFPLGGKPGDEIQKVVLCKSPIEALSAASIGLMGRGDVPSERTMYMAVDSPKSLPLEFLREVPAIIAAYDNDDTGRSRARAIKELLPQTTIAQPQAHDWNLELLERLRLQKVQQKQASKKKNRGLER</sequence>
<dbReference type="OrthoDB" id="9800759at2"/>
<dbReference type="Gene3D" id="3.30.930.30">
    <property type="match status" value="1"/>
</dbReference>
<gene>
    <name evidence="3" type="ORF">NIES267_75490</name>
</gene>
<dbReference type="SUPFAM" id="SSF57783">
    <property type="entry name" value="Zinc beta-ribbon"/>
    <property type="match status" value="1"/>
</dbReference>
<dbReference type="AlphaFoldDB" id="A0A1Z4M3F7"/>
<evidence type="ECO:0000256" key="1">
    <source>
        <dbReference type="ARBA" id="ARBA00010657"/>
    </source>
</evidence>
<dbReference type="Proteomes" id="UP000218418">
    <property type="component" value="Plasmid plasmid4"/>
</dbReference>
<feature type="domain" description="DUF3991" evidence="2">
    <location>
        <begin position="409"/>
        <end position="496"/>
    </location>
</feature>
<protein>
    <recommendedName>
        <fullName evidence="2">DUF3991 domain-containing protein</fullName>
    </recommendedName>
</protein>
<evidence type="ECO:0000259" key="2">
    <source>
        <dbReference type="Pfam" id="PF13154"/>
    </source>
</evidence>
<keyword evidence="4" id="KW-1185">Reference proteome</keyword>
<dbReference type="GO" id="GO:0006310">
    <property type="term" value="P:DNA recombination"/>
    <property type="evidence" value="ECO:0007669"/>
    <property type="project" value="InterPro"/>
</dbReference>
<reference evidence="3 4" key="1">
    <citation type="submission" date="2017-06" db="EMBL/GenBank/DDBJ databases">
        <title>Genome sequencing of cyanobaciteial culture collection at National Institute for Environmental Studies (NIES).</title>
        <authorList>
            <person name="Hirose Y."/>
            <person name="Shimura Y."/>
            <person name="Fujisawa T."/>
            <person name="Nakamura Y."/>
            <person name="Kawachi M."/>
        </authorList>
    </citation>
    <scope>NUCLEOTIDE SEQUENCE [LARGE SCALE GENOMIC DNA]</scope>
    <source>
        <strain evidence="3 4">NIES-267</strain>
        <plasmid evidence="4">Plasmid4 dna</plasmid>
    </source>
</reference>
<comment type="similarity">
    <text evidence="1">Belongs to the plasmid mobilization pre family.</text>
</comment>
<dbReference type="Pfam" id="PF13154">
    <property type="entry name" value="DUF3991"/>
    <property type="match status" value="1"/>
</dbReference>
<dbReference type="EMBL" id="AP018231">
    <property type="protein sequence ID" value="BAY88007.1"/>
    <property type="molecule type" value="Genomic_DNA"/>
</dbReference>
<dbReference type="InterPro" id="IPR001668">
    <property type="entry name" value="Mob_Pre"/>
</dbReference>
<geneLocation type="plasmid" evidence="4">
    <name>Plasmid4 dna</name>
</geneLocation>
<dbReference type="NCBIfam" id="NF041497">
    <property type="entry name" value="MobV"/>
    <property type="match status" value="1"/>
</dbReference>